<dbReference type="EMBL" id="JANKHO010000810">
    <property type="protein sequence ID" value="KAJ3506060.1"/>
    <property type="molecule type" value="Genomic_DNA"/>
</dbReference>
<gene>
    <name evidence="1" type="ORF">NLJ89_g7084</name>
</gene>
<dbReference type="OrthoDB" id="3893071at2759"/>
<dbReference type="InterPro" id="IPR011333">
    <property type="entry name" value="SKP1/BTB/POZ_sf"/>
</dbReference>
<evidence type="ECO:0008006" key="3">
    <source>
        <dbReference type="Google" id="ProtNLM"/>
    </source>
</evidence>
<dbReference type="Gene3D" id="3.30.710.10">
    <property type="entry name" value="Potassium Channel Kv1.1, Chain A"/>
    <property type="match status" value="1"/>
</dbReference>
<comment type="caution">
    <text evidence="1">The sequence shown here is derived from an EMBL/GenBank/DDBJ whole genome shotgun (WGS) entry which is preliminary data.</text>
</comment>
<dbReference type="AlphaFoldDB" id="A0A9W8MVT0"/>
<organism evidence="1 2">
    <name type="scientific">Agrocybe chaxingu</name>
    <dbReference type="NCBI Taxonomy" id="84603"/>
    <lineage>
        <taxon>Eukaryota</taxon>
        <taxon>Fungi</taxon>
        <taxon>Dikarya</taxon>
        <taxon>Basidiomycota</taxon>
        <taxon>Agaricomycotina</taxon>
        <taxon>Agaricomycetes</taxon>
        <taxon>Agaricomycetidae</taxon>
        <taxon>Agaricales</taxon>
        <taxon>Agaricineae</taxon>
        <taxon>Strophariaceae</taxon>
        <taxon>Agrocybe</taxon>
    </lineage>
</organism>
<proteinExistence type="predicted"/>
<protein>
    <recommendedName>
        <fullName evidence="3">BTB domain-containing protein</fullName>
    </recommendedName>
</protein>
<evidence type="ECO:0000313" key="2">
    <source>
        <dbReference type="Proteomes" id="UP001148786"/>
    </source>
</evidence>
<sequence length="324" mass="36775">MTIHSHAPKGSVVDHQWAPVQELWFDDGTLILKAENSLFKIYGGFLAARSSVFRDMLAFPPPAEGNPMHDGCHIVTVYDSAADMALFLKAVFDSSFFEPPPTPTELHVVEGILRLSLKYDVQYLRRRALQHLLSTFPTSLQDWKQRDNKRTIPPVDNTPFVAFRAAREFDLDFLLPSILYCMSSHPFEKTLDHALWRDGQIELPWPDKRLCIIGRQKILMYQSQTALGMTKVSSVPVEGCTGESCTTTRLRCAEILNGWDIAGLLDYFEDNENVYAPDFCSVCRNAFEDMCNSTSQTLWNELPAMFDLPKWEALEKLKTSALEG</sequence>
<evidence type="ECO:0000313" key="1">
    <source>
        <dbReference type="EMBL" id="KAJ3506060.1"/>
    </source>
</evidence>
<name>A0A9W8MVT0_9AGAR</name>
<dbReference type="Proteomes" id="UP001148786">
    <property type="component" value="Unassembled WGS sequence"/>
</dbReference>
<accession>A0A9W8MVT0</accession>
<keyword evidence="2" id="KW-1185">Reference proteome</keyword>
<reference evidence="1" key="1">
    <citation type="submission" date="2022-07" db="EMBL/GenBank/DDBJ databases">
        <title>Genome Sequence of Agrocybe chaxingu.</title>
        <authorList>
            <person name="Buettner E."/>
        </authorList>
    </citation>
    <scope>NUCLEOTIDE SEQUENCE</scope>
    <source>
        <strain evidence="1">MP-N11</strain>
    </source>
</reference>